<name>A0A0F9A5L4_9ZZZZ</name>
<evidence type="ECO:0000259" key="1">
    <source>
        <dbReference type="Pfam" id="PF22516"/>
    </source>
</evidence>
<dbReference type="Gene3D" id="3.30.830.10">
    <property type="entry name" value="Metalloenzyme, LuxS/M16 peptidase-like"/>
    <property type="match status" value="1"/>
</dbReference>
<dbReference type="InterPro" id="IPR011249">
    <property type="entry name" value="Metalloenz_LuxS/M16"/>
</dbReference>
<dbReference type="InterPro" id="IPR055130">
    <property type="entry name" value="PreP_C"/>
</dbReference>
<gene>
    <name evidence="2" type="ORF">LCGC14_2953900</name>
</gene>
<dbReference type="AlphaFoldDB" id="A0A0F9A5L4"/>
<dbReference type="EMBL" id="LAZR01059603">
    <property type="protein sequence ID" value="KKK67456.1"/>
    <property type="molecule type" value="Genomic_DNA"/>
</dbReference>
<sequence length="83" mass="9369">KLDAPMTPSMKGEAAAERYISNITQEDVQRTRDEVLRTGKADIKKCSELVRDVMKQNYFCVIGSAGKIKENSAIFRKLVTVFE</sequence>
<reference evidence="2" key="1">
    <citation type="journal article" date="2015" name="Nature">
        <title>Complex archaea that bridge the gap between prokaryotes and eukaryotes.</title>
        <authorList>
            <person name="Spang A."/>
            <person name="Saw J.H."/>
            <person name="Jorgensen S.L."/>
            <person name="Zaremba-Niedzwiedzka K."/>
            <person name="Martijn J."/>
            <person name="Lind A.E."/>
            <person name="van Eijk R."/>
            <person name="Schleper C."/>
            <person name="Guy L."/>
            <person name="Ettema T.J."/>
        </authorList>
    </citation>
    <scope>NUCLEOTIDE SEQUENCE</scope>
</reference>
<proteinExistence type="predicted"/>
<protein>
    <recommendedName>
        <fullName evidence="1">Presequence protease mitochondrial-type C-terminal domain-containing protein</fullName>
    </recommendedName>
</protein>
<dbReference type="SUPFAM" id="SSF63411">
    <property type="entry name" value="LuxS/MPP-like metallohydrolase"/>
    <property type="match status" value="1"/>
</dbReference>
<dbReference type="GO" id="GO:0046872">
    <property type="term" value="F:metal ion binding"/>
    <property type="evidence" value="ECO:0007669"/>
    <property type="project" value="InterPro"/>
</dbReference>
<accession>A0A0F9A5L4</accession>
<dbReference type="Pfam" id="PF22516">
    <property type="entry name" value="PreP_C"/>
    <property type="match status" value="1"/>
</dbReference>
<feature type="domain" description="Presequence protease mitochondrial-type C-terminal" evidence="1">
    <location>
        <begin position="2"/>
        <end position="59"/>
    </location>
</feature>
<comment type="caution">
    <text evidence="2">The sequence shown here is derived from an EMBL/GenBank/DDBJ whole genome shotgun (WGS) entry which is preliminary data.</text>
</comment>
<feature type="non-terminal residue" evidence="2">
    <location>
        <position position="1"/>
    </location>
</feature>
<organism evidence="2">
    <name type="scientific">marine sediment metagenome</name>
    <dbReference type="NCBI Taxonomy" id="412755"/>
    <lineage>
        <taxon>unclassified sequences</taxon>
        <taxon>metagenomes</taxon>
        <taxon>ecological metagenomes</taxon>
    </lineage>
</organism>
<evidence type="ECO:0000313" key="2">
    <source>
        <dbReference type="EMBL" id="KKK67456.1"/>
    </source>
</evidence>